<keyword evidence="2" id="KW-1185">Reference proteome</keyword>
<dbReference type="RefSeq" id="WP_184742733.1">
    <property type="nucleotide sequence ID" value="NZ_JACHGJ010000001.1"/>
</dbReference>
<proteinExistence type="predicted"/>
<sequence>MNQYNITLEIKAPVSYYRVHWSPFIRLSKERIRSTVPSEAGIFQVFLNKKGNLDLLGTHQAYYGGLRSIFLEIMDEDCQVSFPDKEKLRSEETYIRYALSSSKDVLRDILHHFTGSESSGRFEEILVEEKETMKVAR</sequence>
<evidence type="ECO:0000313" key="1">
    <source>
        <dbReference type="EMBL" id="MBB6478676.1"/>
    </source>
</evidence>
<dbReference type="EMBL" id="JACHGJ010000001">
    <property type="protein sequence ID" value="MBB6478676.1"/>
    <property type="molecule type" value="Genomic_DNA"/>
</dbReference>
<dbReference type="Proteomes" id="UP000587760">
    <property type="component" value="Unassembled WGS sequence"/>
</dbReference>
<protein>
    <submittedName>
        <fullName evidence="1">Uncharacterized protein</fullName>
    </submittedName>
</protein>
<organism evidence="1 2">
    <name type="scientific">Spirochaeta isovalerica</name>
    <dbReference type="NCBI Taxonomy" id="150"/>
    <lineage>
        <taxon>Bacteria</taxon>
        <taxon>Pseudomonadati</taxon>
        <taxon>Spirochaetota</taxon>
        <taxon>Spirochaetia</taxon>
        <taxon>Spirochaetales</taxon>
        <taxon>Spirochaetaceae</taxon>
        <taxon>Spirochaeta</taxon>
    </lineage>
</organism>
<reference evidence="1 2" key="1">
    <citation type="submission" date="2020-08" db="EMBL/GenBank/DDBJ databases">
        <title>Genomic Encyclopedia of Type Strains, Phase IV (KMG-IV): sequencing the most valuable type-strain genomes for metagenomic binning, comparative biology and taxonomic classification.</title>
        <authorList>
            <person name="Goeker M."/>
        </authorList>
    </citation>
    <scope>NUCLEOTIDE SEQUENCE [LARGE SCALE GENOMIC DNA]</scope>
    <source>
        <strain evidence="1 2">DSM 2461</strain>
    </source>
</reference>
<name>A0A841R4E4_9SPIO</name>
<comment type="caution">
    <text evidence="1">The sequence shown here is derived from an EMBL/GenBank/DDBJ whole genome shotgun (WGS) entry which is preliminary data.</text>
</comment>
<gene>
    <name evidence="1" type="ORF">HNR50_000309</name>
</gene>
<accession>A0A841R4E4</accession>
<evidence type="ECO:0000313" key="2">
    <source>
        <dbReference type="Proteomes" id="UP000587760"/>
    </source>
</evidence>
<dbReference type="AlphaFoldDB" id="A0A841R4E4"/>